<dbReference type="OrthoDB" id="199687at2759"/>
<evidence type="ECO:0000313" key="2">
    <source>
        <dbReference type="Proteomes" id="UP001165082"/>
    </source>
</evidence>
<name>A0A9W7E1Z6_9STRA</name>
<dbReference type="EMBL" id="BRXZ01000984">
    <property type="protein sequence ID" value="GMH59218.1"/>
    <property type="molecule type" value="Genomic_DNA"/>
</dbReference>
<gene>
    <name evidence="1" type="ORF">TrRE_jg3128</name>
</gene>
<sequence length="161" mass="18629">MVFEVLKQYLEDRAGLQPSQIPAVLSTFAAVKWATSAVFILGGIKFRPLKRVFGEGEKRLNKAIIDNRGNEGNLANNLRRFERNRTAFRGEPSVEQPSKLWTWTGENYRKYSKVFGDQISRNSMFKHVAKVTKLEPIVVRRRTCLSERRLVEKLGNCWTRL</sequence>
<accession>A0A9W7E1Z6</accession>
<proteinExistence type="predicted"/>
<keyword evidence="2" id="KW-1185">Reference proteome</keyword>
<comment type="caution">
    <text evidence="1">The sequence shown here is derived from an EMBL/GenBank/DDBJ whole genome shotgun (WGS) entry which is preliminary data.</text>
</comment>
<dbReference type="Proteomes" id="UP001165082">
    <property type="component" value="Unassembled WGS sequence"/>
</dbReference>
<reference evidence="1" key="1">
    <citation type="submission" date="2022-07" db="EMBL/GenBank/DDBJ databases">
        <title>Genome analysis of Parmales, a sister group of diatoms, reveals the evolutionary specialization of diatoms from phago-mixotrophs to photoautotrophs.</title>
        <authorList>
            <person name="Ban H."/>
            <person name="Sato S."/>
            <person name="Yoshikawa S."/>
            <person name="Kazumasa Y."/>
            <person name="Nakamura Y."/>
            <person name="Ichinomiya M."/>
            <person name="Saitoh K."/>
            <person name="Sato N."/>
            <person name="Blanc-Mathieu R."/>
            <person name="Endo H."/>
            <person name="Kuwata A."/>
            <person name="Ogata H."/>
        </authorList>
    </citation>
    <scope>NUCLEOTIDE SEQUENCE</scope>
</reference>
<dbReference type="AlphaFoldDB" id="A0A9W7E1Z6"/>
<protein>
    <submittedName>
        <fullName evidence="1">Uncharacterized protein</fullName>
    </submittedName>
</protein>
<organism evidence="1 2">
    <name type="scientific">Triparma retinervis</name>
    <dbReference type="NCBI Taxonomy" id="2557542"/>
    <lineage>
        <taxon>Eukaryota</taxon>
        <taxon>Sar</taxon>
        <taxon>Stramenopiles</taxon>
        <taxon>Ochrophyta</taxon>
        <taxon>Bolidophyceae</taxon>
        <taxon>Parmales</taxon>
        <taxon>Triparmaceae</taxon>
        <taxon>Triparma</taxon>
    </lineage>
</organism>
<evidence type="ECO:0000313" key="1">
    <source>
        <dbReference type="EMBL" id="GMH59218.1"/>
    </source>
</evidence>